<reference evidence="6 7" key="1">
    <citation type="submission" date="2016-10" db="EMBL/GenBank/DDBJ databases">
        <authorList>
            <person name="de Groot N.N."/>
        </authorList>
    </citation>
    <scope>NUCLEOTIDE SEQUENCE [LARGE SCALE GENOMIC DNA]</scope>
    <source>
        <strain evidence="6 7">SLAS-1</strain>
    </source>
</reference>
<sequence length="244" mass="26850">MINKNRVIAAEEKSEGEGALVNRLFPTAEINHLDPFVLLDEFQVEPPNSFAEHGHRGFEAVSYILEGGLKHSDNLDNEAAAEAGELQYFRAGKGIRHSEEPVGEGLSRGIQLWINLPRELKETSPEYRLIASENIPLQEKPGLRIKTILGPGAPLEVSADVIMQDVELSREETFNLQLSDRHQGLIFVISGELQGQKKVARHQGYLLAPAAGCELKSTAESSRFIVLIGEPLEQEIKIEGGAVL</sequence>
<dbReference type="Proteomes" id="UP000199476">
    <property type="component" value="Unassembled WGS sequence"/>
</dbReference>
<feature type="binding site" evidence="2">
    <location>
        <position position="53"/>
    </location>
    <ligand>
        <name>Fe cation</name>
        <dbReference type="ChEBI" id="CHEBI:24875"/>
    </ligand>
</feature>
<evidence type="ECO:0000256" key="3">
    <source>
        <dbReference type="RuleBase" id="RU003457"/>
    </source>
</evidence>
<dbReference type="CDD" id="cd02909">
    <property type="entry name" value="cupin_pirin_N"/>
    <property type="match status" value="1"/>
</dbReference>
<evidence type="ECO:0000256" key="1">
    <source>
        <dbReference type="ARBA" id="ARBA00008416"/>
    </source>
</evidence>
<dbReference type="PIRSF" id="PIRSF006232">
    <property type="entry name" value="Pirin"/>
    <property type="match status" value="1"/>
</dbReference>
<dbReference type="Pfam" id="PF02678">
    <property type="entry name" value="Pirin"/>
    <property type="match status" value="1"/>
</dbReference>
<feature type="binding site" evidence="2">
    <location>
        <position position="55"/>
    </location>
    <ligand>
        <name>Fe cation</name>
        <dbReference type="ChEBI" id="CHEBI:24875"/>
    </ligand>
</feature>
<dbReference type="InterPro" id="IPR014710">
    <property type="entry name" value="RmlC-like_jellyroll"/>
</dbReference>
<dbReference type="Pfam" id="PF05726">
    <property type="entry name" value="Pirin_C"/>
    <property type="match status" value="1"/>
</dbReference>
<evidence type="ECO:0000259" key="5">
    <source>
        <dbReference type="Pfam" id="PF05726"/>
    </source>
</evidence>
<feature type="domain" description="Pirin C-terminal" evidence="5">
    <location>
        <begin position="165"/>
        <end position="240"/>
    </location>
</feature>
<dbReference type="STRING" id="321763.SAMN04488692_10189"/>
<proteinExistence type="inferred from homology"/>
<feature type="binding site" evidence="2">
    <location>
        <position position="99"/>
    </location>
    <ligand>
        <name>Fe cation</name>
        <dbReference type="ChEBI" id="CHEBI:24875"/>
    </ligand>
</feature>
<dbReference type="PANTHER" id="PTHR13903:SF8">
    <property type="entry name" value="PIRIN"/>
    <property type="match status" value="1"/>
</dbReference>
<protein>
    <recommendedName>
        <fullName evidence="8">Pirin N-terminal domain-containing protein</fullName>
    </recommendedName>
</protein>
<dbReference type="InterPro" id="IPR011051">
    <property type="entry name" value="RmlC_Cupin_sf"/>
</dbReference>
<dbReference type="InterPro" id="IPR003829">
    <property type="entry name" value="Pirin_N_dom"/>
</dbReference>
<comment type="similarity">
    <text evidence="1 3">Belongs to the pirin family.</text>
</comment>
<dbReference type="RefSeq" id="WP_159429740.1">
    <property type="nucleotide sequence ID" value="NZ_FNGO01000001.1"/>
</dbReference>
<accession>A0A1G9H3K4</accession>
<dbReference type="InterPro" id="IPR008778">
    <property type="entry name" value="Pirin_C_dom"/>
</dbReference>
<keyword evidence="7" id="KW-1185">Reference proteome</keyword>
<keyword evidence="2" id="KW-0479">Metal-binding</keyword>
<evidence type="ECO:0000313" key="7">
    <source>
        <dbReference type="Proteomes" id="UP000199476"/>
    </source>
</evidence>
<dbReference type="CDD" id="cd02247">
    <property type="entry name" value="cupin_pirin_C"/>
    <property type="match status" value="1"/>
</dbReference>
<dbReference type="OrthoDB" id="321327at2"/>
<name>A0A1G9H3K4_9FIRM</name>
<feature type="binding site" evidence="2">
    <location>
        <position position="97"/>
    </location>
    <ligand>
        <name>Fe cation</name>
        <dbReference type="ChEBI" id="CHEBI:24875"/>
    </ligand>
</feature>
<dbReference type="SUPFAM" id="SSF51182">
    <property type="entry name" value="RmlC-like cupins"/>
    <property type="match status" value="1"/>
</dbReference>
<comment type="cofactor">
    <cofactor evidence="2">
        <name>Fe cation</name>
        <dbReference type="ChEBI" id="CHEBI:24875"/>
    </cofactor>
    <text evidence="2">Binds 1 Fe cation per subunit.</text>
</comment>
<dbReference type="Gene3D" id="2.60.120.10">
    <property type="entry name" value="Jelly Rolls"/>
    <property type="match status" value="1"/>
</dbReference>
<dbReference type="PANTHER" id="PTHR13903">
    <property type="entry name" value="PIRIN-RELATED"/>
    <property type="match status" value="1"/>
</dbReference>
<gene>
    <name evidence="6" type="ORF">SAMN04488692_10189</name>
</gene>
<dbReference type="EMBL" id="FNGO01000001">
    <property type="protein sequence ID" value="SDL07462.1"/>
    <property type="molecule type" value="Genomic_DNA"/>
</dbReference>
<dbReference type="InterPro" id="IPR012093">
    <property type="entry name" value="Pirin"/>
</dbReference>
<dbReference type="GO" id="GO:0046872">
    <property type="term" value="F:metal ion binding"/>
    <property type="evidence" value="ECO:0007669"/>
    <property type="project" value="UniProtKB-KW"/>
</dbReference>
<keyword evidence="2" id="KW-0408">Iron</keyword>
<feature type="domain" description="Pirin N-terminal" evidence="4">
    <location>
        <begin position="22"/>
        <end position="114"/>
    </location>
</feature>
<evidence type="ECO:0000259" key="4">
    <source>
        <dbReference type="Pfam" id="PF02678"/>
    </source>
</evidence>
<organism evidence="6 7">
    <name type="scientific">Halarsenatibacter silvermanii</name>
    <dbReference type="NCBI Taxonomy" id="321763"/>
    <lineage>
        <taxon>Bacteria</taxon>
        <taxon>Bacillati</taxon>
        <taxon>Bacillota</taxon>
        <taxon>Clostridia</taxon>
        <taxon>Halanaerobiales</taxon>
        <taxon>Halarsenatibacteraceae</taxon>
        <taxon>Halarsenatibacter</taxon>
    </lineage>
</organism>
<evidence type="ECO:0000313" key="6">
    <source>
        <dbReference type="EMBL" id="SDL07462.1"/>
    </source>
</evidence>
<dbReference type="AlphaFoldDB" id="A0A1G9H3K4"/>
<evidence type="ECO:0000256" key="2">
    <source>
        <dbReference type="PIRSR" id="PIRSR006232-1"/>
    </source>
</evidence>
<evidence type="ECO:0008006" key="8">
    <source>
        <dbReference type="Google" id="ProtNLM"/>
    </source>
</evidence>